<sequence length="283" mass="32275">MSDNSAPEKQALQERYFSTQDTDIDCTGACCRASGCGGGNIGPHRNQDTDKKTPKLSERYGVQKSQRDHHICDENRERRPKPNRAAEARSKKIAYEILMSENNSRPRRPVSSRPLAERTTKAGIFKPCANCKGQGHQLADCITTVHGYIKACIFCDNDSHNTDECESFKKLSLAEKVKLLVTDRAGKPALALWWTLLYEFLEARETRDIPLPTRFPWTAKFATEVFQGKHGKPVQEIQAEFDATQDRKVLPADTKVRSLPDVWSYYWFHEGRRFPLRAHIPRP</sequence>
<dbReference type="GO" id="GO:0008270">
    <property type="term" value="F:zinc ion binding"/>
    <property type="evidence" value="ECO:0007669"/>
    <property type="project" value="InterPro"/>
</dbReference>
<organism evidence="2 3">
    <name type="scientific">Gibberella intermedia</name>
    <name type="common">Bulb rot disease fungus</name>
    <name type="synonym">Fusarium proliferatum</name>
    <dbReference type="NCBI Taxonomy" id="948311"/>
    <lineage>
        <taxon>Eukaryota</taxon>
        <taxon>Fungi</taxon>
        <taxon>Dikarya</taxon>
        <taxon>Ascomycota</taxon>
        <taxon>Pezizomycotina</taxon>
        <taxon>Sordariomycetes</taxon>
        <taxon>Hypocreomycetidae</taxon>
        <taxon>Hypocreales</taxon>
        <taxon>Nectriaceae</taxon>
        <taxon>Fusarium</taxon>
        <taxon>Fusarium fujikuroi species complex</taxon>
    </lineage>
</organism>
<proteinExistence type="predicted"/>
<dbReference type="InterPro" id="IPR036875">
    <property type="entry name" value="Znf_CCHC_sf"/>
</dbReference>
<dbReference type="SUPFAM" id="SSF57756">
    <property type="entry name" value="Retrovirus zinc finger-like domains"/>
    <property type="match status" value="1"/>
</dbReference>
<reference evidence="2 3" key="1">
    <citation type="submission" date="2017-12" db="EMBL/GenBank/DDBJ databases">
        <title>Genome sequence of the mycotoxigenic crop pathogen Fusarium proliferatum, strain ITEM 2341 from Date Palm.</title>
        <authorList>
            <person name="Almiman B.F."/>
            <person name="Shittu T.A."/>
            <person name="Muthumeenakshi S."/>
            <person name="Baroncelli R."/>
            <person name="Sreenivasaprasada S."/>
        </authorList>
    </citation>
    <scope>NUCLEOTIDE SEQUENCE [LARGE SCALE GENOMIC DNA]</scope>
    <source>
        <strain evidence="2 3">ITEM 2341</strain>
    </source>
</reference>
<comment type="caution">
    <text evidence="2">The sequence shown here is derived from an EMBL/GenBank/DDBJ whole genome shotgun (WGS) entry which is preliminary data.</text>
</comment>
<evidence type="ECO:0000313" key="3">
    <source>
        <dbReference type="Proteomes" id="UP000251714"/>
    </source>
</evidence>
<dbReference type="EMBL" id="PKMI01000014">
    <property type="protein sequence ID" value="RBA18457.1"/>
    <property type="molecule type" value="Genomic_DNA"/>
</dbReference>
<gene>
    <name evidence="2" type="ORF">FPRO05_10752</name>
</gene>
<dbReference type="AlphaFoldDB" id="A0A365NCC3"/>
<protein>
    <recommendedName>
        <fullName evidence="4">CCHC-type domain-containing protein</fullName>
    </recommendedName>
</protein>
<dbReference type="Proteomes" id="UP000251714">
    <property type="component" value="Unassembled WGS sequence"/>
</dbReference>
<dbReference type="GO" id="GO:0003676">
    <property type="term" value="F:nucleic acid binding"/>
    <property type="evidence" value="ECO:0007669"/>
    <property type="project" value="InterPro"/>
</dbReference>
<name>A0A365NCC3_GIBIN</name>
<evidence type="ECO:0008006" key="4">
    <source>
        <dbReference type="Google" id="ProtNLM"/>
    </source>
</evidence>
<evidence type="ECO:0000256" key="1">
    <source>
        <dbReference type="SAM" id="MobiDB-lite"/>
    </source>
</evidence>
<feature type="region of interest" description="Disordered" evidence="1">
    <location>
        <begin position="35"/>
        <end position="88"/>
    </location>
</feature>
<feature type="compositionally biased region" description="Basic and acidic residues" evidence="1">
    <location>
        <begin position="65"/>
        <end position="77"/>
    </location>
</feature>
<evidence type="ECO:0000313" key="2">
    <source>
        <dbReference type="EMBL" id="RBA18457.1"/>
    </source>
</evidence>
<accession>A0A365NCC3</accession>
<feature type="compositionally biased region" description="Basic and acidic residues" evidence="1">
    <location>
        <begin position="45"/>
        <end position="58"/>
    </location>
</feature>